<dbReference type="Proteomes" id="UP001304243">
    <property type="component" value="Unassembled WGS sequence"/>
</dbReference>
<dbReference type="RefSeq" id="XP_064679499.1">
    <property type="nucleotide sequence ID" value="XM_064822899.1"/>
</dbReference>
<keyword evidence="2" id="KW-1185">Reference proteome</keyword>
<gene>
    <name evidence="1" type="ORF">ATC70_003541</name>
</gene>
<accession>A0AAN7D9S1</accession>
<proteinExistence type="predicted"/>
<comment type="caution">
    <text evidence="1">The sequence shown here is derived from an EMBL/GenBank/DDBJ whole genome shotgun (WGS) entry which is preliminary data.</text>
</comment>
<protein>
    <submittedName>
        <fullName evidence="1">Uncharacterized protein</fullName>
    </submittedName>
</protein>
<organism evidence="1 2">
    <name type="scientific">Mucor velutinosus</name>
    <dbReference type="NCBI Taxonomy" id="708070"/>
    <lineage>
        <taxon>Eukaryota</taxon>
        <taxon>Fungi</taxon>
        <taxon>Fungi incertae sedis</taxon>
        <taxon>Mucoromycota</taxon>
        <taxon>Mucoromycotina</taxon>
        <taxon>Mucoromycetes</taxon>
        <taxon>Mucorales</taxon>
        <taxon>Mucorineae</taxon>
        <taxon>Mucoraceae</taxon>
        <taxon>Mucor</taxon>
    </lineage>
</organism>
<dbReference type="EMBL" id="JASEJX010000021">
    <property type="protein sequence ID" value="KAK4512833.1"/>
    <property type="molecule type" value="Genomic_DNA"/>
</dbReference>
<evidence type="ECO:0000313" key="1">
    <source>
        <dbReference type="EMBL" id="KAK4512833.1"/>
    </source>
</evidence>
<name>A0AAN7D9S1_9FUNG</name>
<evidence type="ECO:0000313" key="2">
    <source>
        <dbReference type="Proteomes" id="UP001304243"/>
    </source>
</evidence>
<dbReference type="AlphaFoldDB" id="A0AAN7D9S1"/>
<dbReference type="GeneID" id="89947243"/>
<sequence length="83" mass="9497">MYRSSIAGFKIDMRFLYDTDEQEYDIGAGEAAKAYQEAKLVDDLSKLIRESKDVLDGLMNIVLDDHTANKLESWFLQMCANNL</sequence>
<reference evidence="1 2" key="1">
    <citation type="submission" date="2022-11" db="EMBL/GenBank/DDBJ databases">
        <title>Mucor velutinosus strain NIH1002 WGS.</title>
        <authorList>
            <person name="Subramanian P."/>
            <person name="Mullikin J.C."/>
            <person name="Segre J.A."/>
            <person name="Zelazny A.M."/>
        </authorList>
    </citation>
    <scope>NUCLEOTIDE SEQUENCE [LARGE SCALE GENOMIC DNA]</scope>
    <source>
        <strain evidence="1 2">NIH1002</strain>
    </source>
</reference>